<dbReference type="Proteomes" id="UP000479526">
    <property type="component" value="Unassembled WGS sequence"/>
</dbReference>
<evidence type="ECO:0000313" key="2">
    <source>
        <dbReference type="Proteomes" id="UP000479526"/>
    </source>
</evidence>
<dbReference type="RefSeq" id="WP_161478324.1">
    <property type="nucleotide sequence ID" value="NZ_WXEW01000001.1"/>
</dbReference>
<reference evidence="1 2" key="1">
    <citation type="submission" date="2020-01" db="EMBL/GenBank/DDBJ databases">
        <title>Herbidospora sp. NEAU-GS84 nov., a novel actinomycete isolated from soil.</title>
        <authorList>
            <person name="Han L."/>
        </authorList>
    </citation>
    <scope>NUCLEOTIDE SEQUENCE [LARGE SCALE GENOMIC DNA]</scope>
    <source>
        <strain evidence="1 2">NEAU-GS84</strain>
    </source>
</reference>
<proteinExistence type="predicted"/>
<dbReference type="SUPFAM" id="SSF82171">
    <property type="entry name" value="DPP6 N-terminal domain-like"/>
    <property type="match status" value="1"/>
</dbReference>
<gene>
    <name evidence="1" type="ORF">GT755_04135</name>
</gene>
<organism evidence="1 2">
    <name type="scientific">Herbidospora solisilvae</name>
    <dbReference type="NCBI Taxonomy" id="2696284"/>
    <lineage>
        <taxon>Bacteria</taxon>
        <taxon>Bacillati</taxon>
        <taxon>Actinomycetota</taxon>
        <taxon>Actinomycetes</taxon>
        <taxon>Streptosporangiales</taxon>
        <taxon>Streptosporangiaceae</taxon>
        <taxon>Herbidospora</taxon>
    </lineage>
</organism>
<dbReference type="AlphaFoldDB" id="A0A7C9N5F6"/>
<dbReference type="EMBL" id="WXEW01000001">
    <property type="protein sequence ID" value="NAS20873.1"/>
    <property type="molecule type" value="Genomic_DNA"/>
</dbReference>
<accession>A0A7C9N5F6</accession>
<sequence>MTTVRVNWRFSADGRYAACLAADGGGVHRPEVWDFTGPDPLVRPLASACDATTQISPLDGERALLCRNDDGRHRISLVTQSAETTITAGRGPWMHLSGDLVIGGAVCRVTAHGLERLADLPPGATGPGVVLAPRLVGLTRPEAPGPVVLDLSDGSWELMPGAVTGARVLPGGLVGMPPGGPPGFRWRGRPVLGGLAERVAAIGGDGARVVLRVERGSRSRLVVFTPSTGEVAEPAIPDGVLGSVAAFDGGVLRVPFSSPAAPASVLSVGPGGVRLDPPARSAVIDPAAYRTWRGAAAVAR</sequence>
<protein>
    <submittedName>
        <fullName evidence="1">Uncharacterized protein</fullName>
    </submittedName>
</protein>
<name>A0A7C9N5F6_9ACTN</name>
<comment type="caution">
    <text evidence="1">The sequence shown here is derived from an EMBL/GenBank/DDBJ whole genome shotgun (WGS) entry which is preliminary data.</text>
</comment>
<evidence type="ECO:0000313" key="1">
    <source>
        <dbReference type="EMBL" id="NAS20873.1"/>
    </source>
</evidence>
<keyword evidence="2" id="KW-1185">Reference proteome</keyword>